<dbReference type="EMBL" id="JANDWU010000010">
    <property type="protein sequence ID" value="MCP9549224.1"/>
    <property type="molecule type" value="Genomic_DNA"/>
</dbReference>
<dbReference type="SUPFAM" id="SSF88723">
    <property type="entry name" value="PIN domain-like"/>
    <property type="match status" value="1"/>
</dbReference>
<name>A0AA92TP68_9BACT</name>
<evidence type="ECO:0000259" key="1">
    <source>
        <dbReference type="Pfam" id="PF13470"/>
    </source>
</evidence>
<dbReference type="EMBL" id="QRYP01000113">
    <property type="protein sequence ID" value="RGU88196.1"/>
    <property type="molecule type" value="Genomic_DNA"/>
</dbReference>
<dbReference type="AlphaFoldDB" id="A0AA92TP68"/>
<evidence type="ECO:0000313" key="2">
    <source>
        <dbReference type="EMBL" id="MCP9549224.1"/>
    </source>
</evidence>
<evidence type="ECO:0000313" key="5">
    <source>
        <dbReference type="Proteomes" id="UP000285236"/>
    </source>
</evidence>
<reference evidence="2" key="3">
    <citation type="submission" date="2022-07" db="EMBL/GenBank/DDBJ databases">
        <title>Prevotella copri.</title>
        <authorList>
            <person name="Yang C."/>
        </authorList>
    </citation>
    <scope>NUCLEOTIDE SEQUENCE</scope>
    <source>
        <strain evidence="2">HF1805</strain>
    </source>
</reference>
<dbReference type="Pfam" id="PF13470">
    <property type="entry name" value="PIN_3"/>
    <property type="match status" value="1"/>
</dbReference>
<reference evidence="6" key="2">
    <citation type="submission" date="2019-09" db="EMBL/GenBank/DDBJ databases">
        <title>Distinct polysaccharide growth profiles of human intestinal Prevotella copri isolates.</title>
        <authorList>
            <person name="Fehlner-Peach H."/>
            <person name="Magnabosco C."/>
            <person name="Raghavan V."/>
            <person name="Scher J.U."/>
            <person name="Tett A."/>
            <person name="Cox L.M."/>
            <person name="Gottsegen C."/>
            <person name="Watters A."/>
            <person name="Wiltshire- Gordon J.D."/>
            <person name="Segata N."/>
            <person name="Bonneau R."/>
            <person name="Littman D.R."/>
        </authorList>
    </citation>
    <scope>NUCLEOTIDE SEQUENCE [LARGE SCALE GENOMIC DNA]</scope>
    <source>
        <strain evidence="6">iAP146</strain>
    </source>
</reference>
<comment type="caution">
    <text evidence="4">The sequence shown here is derived from an EMBL/GenBank/DDBJ whole genome shotgun (WGS) entry which is preliminary data.</text>
</comment>
<evidence type="ECO:0000313" key="4">
    <source>
        <dbReference type="EMBL" id="RGU88196.1"/>
    </source>
</evidence>
<dbReference type="InterPro" id="IPR029060">
    <property type="entry name" value="PIN-like_dom_sf"/>
</dbReference>
<reference evidence="4 5" key="1">
    <citation type="submission" date="2018-08" db="EMBL/GenBank/DDBJ databases">
        <title>A genome reference for cultivated species of the human gut microbiota.</title>
        <authorList>
            <person name="Zou Y."/>
            <person name="Xue W."/>
            <person name="Luo G."/>
        </authorList>
    </citation>
    <scope>NUCLEOTIDE SEQUENCE [LARGE SCALE GENOMIC DNA]</scope>
    <source>
        <strain evidence="4 5">AF15-25</strain>
    </source>
</reference>
<dbReference type="RefSeq" id="WP_118082166.1">
    <property type="nucleotide sequence ID" value="NZ_CP042464.1"/>
</dbReference>
<feature type="domain" description="PIN" evidence="1">
    <location>
        <begin position="2"/>
        <end position="116"/>
    </location>
</feature>
<accession>A0AA92TP68</accession>
<reference evidence="3" key="4">
    <citation type="submission" date="2023-08" db="EMBL/GenBank/DDBJ databases">
        <title>Distinct polysaccharide growth profiles of human intestinal Prevotella copri isolates.</title>
        <authorList>
            <person name="Fehlner-Peach H."/>
            <person name="Magnabosco C."/>
            <person name="Raghavan V."/>
            <person name="Scher J.U."/>
            <person name="Tett A."/>
            <person name="Cox L.M."/>
            <person name="Gottsegen C."/>
            <person name="Watters A."/>
            <person name="Wiltshire- Gordon J.D."/>
            <person name="Segata N."/>
            <person name="Bonneau R."/>
            <person name="Littman D.R."/>
        </authorList>
    </citation>
    <scope>NUCLEOTIDE SEQUENCE</scope>
    <source>
        <strain evidence="3">IAP146</strain>
    </source>
</reference>
<dbReference type="InterPro" id="IPR002716">
    <property type="entry name" value="PIN_dom"/>
</dbReference>
<proteinExistence type="predicted"/>
<dbReference type="EMBL" id="VZCR01000036">
    <property type="protein sequence ID" value="MQN31460.1"/>
    <property type="molecule type" value="Genomic_DNA"/>
</dbReference>
<gene>
    <name evidence="4" type="ORF">DWW35_16000</name>
    <name evidence="3" type="ORF">F7D90_05765</name>
    <name evidence="2" type="ORF">NNC68_07030</name>
</gene>
<evidence type="ECO:0000313" key="3">
    <source>
        <dbReference type="EMBL" id="MQN31460.1"/>
    </source>
</evidence>
<protein>
    <submittedName>
        <fullName evidence="4">PIN domain-containing protein</fullName>
    </submittedName>
</protein>
<dbReference type="Proteomes" id="UP000285236">
    <property type="component" value="Unassembled WGS sequence"/>
</dbReference>
<evidence type="ECO:0000313" key="6">
    <source>
        <dbReference type="Proteomes" id="UP000420707"/>
    </source>
</evidence>
<sequence length="137" mass="16041">MKVFLDTNIVIDFYDQRGDFYYPAAVIFDLAHKRKIQLYVSAITFVNAFFILRKSYSREELYQSMLGLASLCEITDVDKEIIKKCLSFERKDFEDSVQYESALLHQVDVIVTRNVKDFRDFAENVQTPADFLESILV</sequence>
<dbReference type="Gene3D" id="3.40.50.1010">
    <property type="entry name" value="5'-nuclease"/>
    <property type="match status" value="1"/>
</dbReference>
<dbReference type="Proteomes" id="UP001205506">
    <property type="component" value="Unassembled WGS sequence"/>
</dbReference>
<organism evidence="4 5">
    <name type="scientific">Segatella copri</name>
    <dbReference type="NCBI Taxonomy" id="165179"/>
    <lineage>
        <taxon>Bacteria</taxon>
        <taxon>Pseudomonadati</taxon>
        <taxon>Bacteroidota</taxon>
        <taxon>Bacteroidia</taxon>
        <taxon>Bacteroidales</taxon>
        <taxon>Prevotellaceae</taxon>
        <taxon>Segatella</taxon>
    </lineage>
</organism>
<dbReference type="Proteomes" id="UP000420707">
    <property type="component" value="Unassembled WGS sequence"/>
</dbReference>